<accession>A0ACB8B9C5</accession>
<evidence type="ECO:0000313" key="2">
    <source>
        <dbReference type="Proteomes" id="UP000790709"/>
    </source>
</evidence>
<keyword evidence="2" id="KW-1185">Reference proteome</keyword>
<proteinExistence type="predicted"/>
<evidence type="ECO:0000313" key="1">
    <source>
        <dbReference type="EMBL" id="KAH7922285.1"/>
    </source>
</evidence>
<protein>
    <submittedName>
        <fullName evidence="1">Uncharacterized protein</fullName>
    </submittedName>
</protein>
<dbReference type="EMBL" id="MU266491">
    <property type="protein sequence ID" value="KAH7922285.1"/>
    <property type="molecule type" value="Genomic_DNA"/>
</dbReference>
<reference evidence="1" key="1">
    <citation type="journal article" date="2021" name="New Phytol.">
        <title>Evolutionary innovations through gain and loss of genes in the ectomycorrhizal Boletales.</title>
        <authorList>
            <person name="Wu G."/>
            <person name="Miyauchi S."/>
            <person name="Morin E."/>
            <person name="Kuo A."/>
            <person name="Drula E."/>
            <person name="Varga T."/>
            <person name="Kohler A."/>
            <person name="Feng B."/>
            <person name="Cao Y."/>
            <person name="Lipzen A."/>
            <person name="Daum C."/>
            <person name="Hundley H."/>
            <person name="Pangilinan J."/>
            <person name="Johnson J."/>
            <person name="Barry K."/>
            <person name="LaButti K."/>
            <person name="Ng V."/>
            <person name="Ahrendt S."/>
            <person name="Min B."/>
            <person name="Choi I.G."/>
            <person name="Park H."/>
            <person name="Plett J.M."/>
            <person name="Magnuson J."/>
            <person name="Spatafora J.W."/>
            <person name="Nagy L.G."/>
            <person name="Henrissat B."/>
            <person name="Grigoriev I.V."/>
            <person name="Yang Z.L."/>
            <person name="Xu J."/>
            <person name="Martin F.M."/>
        </authorList>
    </citation>
    <scope>NUCLEOTIDE SEQUENCE</scope>
    <source>
        <strain evidence="1">KUC20120723A-06</strain>
    </source>
</reference>
<dbReference type="Proteomes" id="UP000790709">
    <property type="component" value="Unassembled WGS sequence"/>
</dbReference>
<sequence>MNGVTDEKLDLLFPQPSPPPTSLSPQRWPGISVESTAALLAVLKDNHKKYHIFFNNMGFHNHITHRALALYALGASGPVIEGLYKLDGANQRPAFKSPEEVTTENFNAHLGDENYFEAYTTFFFKTLSEKGAAATLEEYIFSDKYNFISGGESTTQPEMLFRFVDGVLHPMIHAGYGLEFGLVGMLAEGLAMTAVHKTDVRSSILIPPTLFTSEIPNSINAATSHLASLVLNSTAANVTVKSEPRTGTHPFDVLARMLKDPRFPQGPRNFIGQFPDTLAAHAEEIRKYAEQWTIDLSKPGELDRKMEELIWTSSLMYGIGGWDKTSGFKADFFLMHLVTSSLFLPSVLPYLAPRSQALLMRAYFVSSLTWWVARGRPGFDIKEFFASTSALPTPPGETSSHSPTPNVPLPHAQTPNPWLPLLQSTIVHPNDHFAKIQRAFAHFGVIYGTCAAGYFKGTELEGAEHLDGSLFIRAAGLTSEKMGWTREGQEGHMWSFEGFYVQ</sequence>
<gene>
    <name evidence="1" type="ORF">BV22DRAFT_1131586</name>
</gene>
<organism evidence="1 2">
    <name type="scientific">Leucogyrophana mollusca</name>
    <dbReference type="NCBI Taxonomy" id="85980"/>
    <lineage>
        <taxon>Eukaryota</taxon>
        <taxon>Fungi</taxon>
        <taxon>Dikarya</taxon>
        <taxon>Basidiomycota</taxon>
        <taxon>Agaricomycotina</taxon>
        <taxon>Agaricomycetes</taxon>
        <taxon>Agaricomycetidae</taxon>
        <taxon>Boletales</taxon>
        <taxon>Boletales incertae sedis</taxon>
        <taxon>Leucogyrophana</taxon>
    </lineage>
</organism>
<name>A0ACB8B9C5_9AGAM</name>
<comment type="caution">
    <text evidence="1">The sequence shown here is derived from an EMBL/GenBank/DDBJ whole genome shotgun (WGS) entry which is preliminary data.</text>
</comment>